<dbReference type="InterPro" id="IPR004155">
    <property type="entry name" value="PBS_lyase_HEAT"/>
</dbReference>
<evidence type="ECO:0000256" key="3">
    <source>
        <dbReference type="ARBA" id="ARBA00022738"/>
    </source>
</evidence>
<dbReference type="SMART" id="SM00567">
    <property type="entry name" value="EZ_HEAT"/>
    <property type="match status" value="5"/>
</dbReference>
<dbReference type="Pfam" id="PF13646">
    <property type="entry name" value="HEAT_2"/>
    <property type="match status" value="1"/>
</dbReference>
<dbReference type="AlphaFoldDB" id="A0A024CI73"/>
<reference evidence="4" key="1">
    <citation type="journal article" date="2014" name="FEMS Microbiol. Ecol.">
        <title>Development of a targeted metagenomic approach to study a genomic region involved in light harvesting in marine Synechococcus.</title>
        <authorList>
            <person name="Humily F."/>
            <person name="Farrant G.K."/>
            <person name="Marie D."/>
            <person name="Perennou M."/>
            <person name="Mazard S."/>
            <person name="Labadie K."/>
            <person name="Aury J.-M."/>
            <person name="Wincker P."/>
            <person name="Nicolas Segui A."/>
            <person name="Scanlan D.J."/>
            <person name="Garczarek L."/>
        </authorList>
    </citation>
    <scope>NUCLEOTIDE SEQUENCE</scope>
</reference>
<evidence type="ECO:0000313" key="4">
    <source>
        <dbReference type="EMBL" id="AHZ34107.1"/>
    </source>
</evidence>
<dbReference type="PANTHER" id="PTHR12697">
    <property type="entry name" value="PBS LYASE HEAT-LIKE PROTEIN"/>
    <property type="match status" value="1"/>
</dbReference>
<dbReference type="GO" id="GO:0030089">
    <property type="term" value="C:phycobilisome"/>
    <property type="evidence" value="ECO:0007669"/>
    <property type="project" value="UniProtKB-KW"/>
</dbReference>
<keyword evidence="2" id="KW-0042">Antenna complex</keyword>
<protein>
    <submittedName>
        <fullName evidence="4">Putative phycoerythrobilin Cys-84 alpha-phycocyanin lyase, RpcE subunit</fullName>
    </submittedName>
</protein>
<dbReference type="SUPFAM" id="SSF48371">
    <property type="entry name" value="ARM repeat"/>
    <property type="match status" value="1"/>
</dbReference>
<dbReference type="PANTHER" id="PTHR12697:SF40">
    <property type="entry name" value="PHYCOCYANOBILIN LYASE SUBUNIT ALPHA"/>
    <property type="match status" value="1"/>
</dbReference>
<dbReference type="InterPro" id="IPR016024">
    <property type="entry name" value="ARM-type_fold"/>
</dbReference>
<dbReference type="GO" id="GO:0016491">
    <property type="term" value="F:oxidoreductase activity"/>
    <property type="evidence" value="ECO:0007669"/>
    <property type="project" value="TreeGrafter"/>
</dbReference>
<name>A0A024CI73_9SYNE</name>
<comment type="similarity">
    <text evidence="1">Belongs to the CpcE/RpcE/PecE family.</text>
</comment>
<organism evidence="4">
    <name type="scientific">uncultured Synechococcus sp</name>
    <dbReference type="NCBI Taxonomy" id="154535"/>
    <lineage>
        <taxon>Bacteria</taxon>
        <taxon>Bacillati</taxon>
        <taxon>Cyanobacteriota</taxon>
        <taxon>Cyanophyceae</taxon>
        <taxon>Synechococcales</taxon>
        <taxon>Synechococcaceae</taxon>
        <taxon>Synechococcus</taxon>
        <taxon>environmental samples</taxon>
    </lineage>
</organism>
<gene>
    <name evidence="4" type="primary">rpcE</name>
</gene>
<dbReference type="Gene3D" id="1.25.10.10">
    <property type="entry name" value="Leucine-rich Repeat Variant"/>
    <property type="match status" value="2"/>
</dbReference>
<dbReference type="InterPro" id="IPR011989">
    <property type="entry name" value="ARM-like"/>
</dbReference>
<dbReference type="EMBL" id="KF846556">
    <property type="protein sequence ID" value="AHZ34107.1"/>
    <property type="molecule type" value="Genomic_DNA"/>
</dbReference>
<dbReference type="Pfam" id="PF03130">
    <property type="entry name" value="HEAT_PBS"/>
    <property type="match status" value="1"/>
</dbReference>
<dbReference type="GO" id="GO:0016829">
    <property type="term" value="F:lyase activity"/>
    <property type="evidence" value="ECO:0007669"/>
    <property type="project" value="UniProtKB-KW"/>
</dbReference>
<evidence type="ECO:0000256" key="2">
    <source>
        <dbReference type="ARBA" id="ARBA00022549"/>
    </source>
</evidence>
<accession>A0A024CI73</accession>
<keyword evidence="4" id="KW-0456">Lyase</keyword>
<proteinExistence type="inferred from homology"/>
<sequence>MKDPSIENLHPPLTEEQVIANLRQTEDLSDQYYAAWWVGRMRSRHPETLPLLLAALDPLHENPIPSERRAVALNAIRALGILQATNAEENLRSLLKNNDYSIREESARSLGMIQAQSVVLDLCELLSGGPDEAEQIQPGSAKLKEPYESVLEALGSIGVKSCNVINTIEPFTKHSRALIRASAYRALLQLTGDQKWATPLIELLQHDDPLIRRGVLLDLGATGWMPALPAIQAAAIENSLKLVALRGLAEKSEDTSVLDAMDGLL</sequence>
<keyword evidence="3" id="KW-0605">Phycobilisome</keyword>
<evidence type="ECO:0000256" key="1">
    <source>
        <dbReference type="ARBA" id="ARBA00009299"/>
    </source>
</evidence>